<reference evidence="2" key="1">
    <citation type="journal article" date="2015" name="Nature">
        <title>Complex archaea that bridge the gap between prokaryotes and eukaryotes.</title>
        <authorList>
            <person name="Spang A."/>
            <person name="Saw J.H."/>
            <person name="Jorgensen S.L."/>
            <person name="Zaremba-Niedzwiedzka K."/>
            <person name="Martijn J."/>
            <person name="Lind A.E."/>
            <person name="van Eijk R."/>
            <person name="Schleper C."/>
            <person name="Guy L."/>
            <person name="Ettema T.J."/>
        </authorList>
    </citation>
    <scope>NUCLEOTIDE SEQUENCE</scope>
</reference>
<evidence type="ECO:0000256" key="1">
    <source>
        <dbReference type="SAM" id="MobiDB-lite"/>
    </source>
</evidence>
<comment type="caution">
    <text evidence="2">The sequence shown here is derived from an EMBL/GenBank/DDBJ whole genome shotgun (WGS) entry which is preliminary data.</text>
</comment>
<feature type="region of interest" description="Disordered" evidence="1">
    <location>
        <begin position="1"/>
        <end position="21"/>
    </location>
</feature>
<dbReference type="EMBL" id="LAZR01069007">
    <property type="protein sequence ID" value="KKK48554.1"/>
    <property type="molecule type" value="Genomic_DNA"/>
</dbReference>
<gene>
    <name evidence="2" type="ORF">LCGC14_3143960</name>
</gene>
<sequence>MAGAIFTTNVPDPAKPAEHAARHEQFGKDEMNLKGLKGEPQAIDDILTYYGTPLTYKGKFLTRST</sequence>
<name>A0A0F8Y2Z1_9ZZZZ</name>
<accession>A0A0F8Y2Z1</accession>
<dbReference type="AlphaFoldDB" id="A0A0F8Y2Z1"/>
<proteinExistence type="predicted"/>
<feature type="compositionally biased region" description="Polar residues" evidence="1">
    <location>
        <begin position="1"/>
        <end position="10"/>
    </location>
</feature>
<protein>
    <submittedName>
        <fullName evidence="2">Uncharacterized protein</fullName>
    </submittedName>
</protein>
<evidence type="ECO:0000313" key="2">
    <source>
        <dbReference type="EMBL" id="KKK48554.1"/>
    </source>
</evidence>
<organism evidence="2">
    <name type="scientific">marine sediment metagenome</name>
    <dbReference type="NCBI Taxonomy" id="412755"/>
    <lineage>
        <taxon>unclassified sequences</taxon>
        <taxon>metagenomes</taxon>
        <taxon>ecological metagenomes</taxon>
    </lineage>
</organism>